<evidence type="ECO:0000313" key="2">
    <source>
        <dbReference type="Proteomes" id="UP000067683"/>
    </source>
</evidence>
<dbReference type="AlphaFoldDB" id="A0A0U2N6A9"/>
<dbReference type="KEGG" id="prt:AUC31_12385"/>
<reference evidence="1" key="1">
    <citation type="submission" date="2016-01" db="EMBL/GenBank/DDBJ databases">
        <title>Complete genome of Planococcus rifietoensis type strain M8.</title>
        <authorList>
            <person name="See-Too W.S."/>
        </authorList>
    </citation>
    <scope>NUCLEOTIDE SEQUENCE [LARGE SCALE GENOMIC DNA]</scope>
    <source>
        <strain evidence="1">M8</strain>
    </source>
</reference>
<dbReference type="InterPro" id="IPR023214">
    <property type="entry name" value="HAD_sf"/>
</dbReference>
<name>A0A0U2N6A9_9BACL</name>
<sequence length="220" mass="24318">MKAIIFDMDGTLFQTGTILEQSLEEAFAVLRERGEWQGAAPIEAYRNIMGVPLPAVWEALLSEKSDETKREMDAYFLERLIANITEGKGEVYPDARRVLAELAAEGYRIFIASNGLVRYLAAIVEHYGLNEWVTETFSIEQAISSDKAELVRMIKVKYGVTEGAVVGDRLSDIRAAKANDLLAVGCRFDFAQEQELKEADAVIDGLAELTAVLSHAQVKG</sequence>
<dbReference type="InterPro" id="IPR023198">
    <property type="entry name" value="PGP-like_dom2"/>
</dbReference>
<dbReference type="Pfam" id="PF00702">
    <property type="entry name" value="Hydrolase"/>
    <property type="match status" value="1"/>
</dbReference>
<dbReference type="GO" id="GO:0008967">
    <property type="term" value="F:phosphoglycolate phosphatase activity"/>
    <property type="evidence" value="ECO:0007669"/>
    <property type="project" value="TreeGrafter"/>
</dbReference>
<dbReference type="Gene3D" id="3.40.50.1000">
    <property type="entry name" value="HAD superfamily/HAD-like"/>
    <property type="match status" value="1"/>
</dbReference>
<keyword evidence="2" id="KW-1185">Reference proteome</keyword>
<dbReference type="PANTHER" id="PTHR43434">
    <property type="entry name" value="PHOSPHOGLYCOLATE PHOSPHATASE"/>
    <property type="match status" value="1"/>
</dbReference>
<dbReference type="GO" id="GO:0005829">
    <property type="term" value="C:cytosol"/>
    <property type="evidence" value="ECO:0007669"/>
    <property type="project" value="TreeGrafter"/>
</dbReference>
<organism evidence="1 2">
    <name type="scientific">Planococcus rifietoensis</name>
    <dbReference type="NCBI Taxonomy" id="200991"/>
    <lineage>
        <taxon>Bacteria</taxon>
        <taxon>Bacillati</taxon>
        <taxon>Bacillota</taxon>
        <taxon>Bacilli</taxon>
        <taxon>Bacillales</taxon>
        <taxon>Caryophanaceae</taxon>
        <taxon>Planococcus</taxon>
    </lineage>
</organism>
<dbReference type="GO" id="GO:0006281">
    <property type="term" value="P:DNA repair"/>
    <property type="evidence" value="ECO:0007669"/>
    <property type="project" value="TreeGrafter"/>
</dbReference>
<dbReference type="PANTHER" id="PTHR43434:SF1">
    <property type="entry name" value="PHOSPHOGLYCOLATE PHOSPHATASE"/>
    <property type="match status" value="1"/>
</dbReference>
<dbReference type="SFLD" id="SFLDG01129">
    <property type="entry name" value="C1.5:_HAD__Beta-PGM__Phosphata"/>
    <property type="match status" value="1"/>
</dbReference>
<accession>A0A0U2N6A9</accession>
<dbReference type="Proteomes" id="UP000067683">
    <property type="component" value="Chromosome"/>
</dbReference>
<dbReference type="SUPFAM" id="SSF56784">
    <property type="entry name" value="HAD-like"/>
    <property type="match status" value="1"/>
</dbReference>
<proteinExistence type="predicted"/>
<evidence type="ECO:0000313" key="1">
    <source>
        <dbReference type="EMBL" id="ALS75945.1"/>
    </source>
</evidence>
<dbReference type="RefSeq" id="WP_058382648.1">
    <property type="nucleotide sequence ID" value="NZ_CP013659.2"/>
</dbReference>
<protein>
    <submittedName>
        <fullName evidence="1">Nucleosidase</fullName>
    </submittedName>
</protein>
<dbReference type="EMBL" id="CP013659">
    <property type="protein sequence ID" value="ALS75945.1"/>
    <property type="molecule type" value="Genomic_DNA"/>
</dbReference>
<gene>
    <name evidence="1" type="ORF">AUC31_12385</name>
</gene>
<dbReference type="InterPro" id="IPR050155">
    <property type="entry name" value="HAD-like_hydrolase_sf"/>
</dbReference>
<dbReference type="Gene3D" id="1.10.150.240">
    <property type="entry name" value="Putative phosphatase, domain 2"/>
    <property type="match status" value="1"/>
</dbReference>
<dbReference type="SFLD" id="SFLDS00003">
    <property type="entry name" value="Haloacid_Dehalogenase"/>
    <property type="match status" value="1"/>
</dbReference>
<dbReference type="InterPro" id="IPR036412">
    <property type="entry name" value="HAD-like_sf"/>
</dbReference>
<dbReference type="STRING" id="200991.AUC31_12385"/>
<dbReference type="OrthoDB" id="9792518at2"/>